<dbReference type="SUPFAM" id="SSF51735">
    <property type="entry name" value="NAD(P)-binding Rossmann-fold domains"/>
    <property type="match status" value="1"/>
</dbReference>
<dbReference type="InterPro" id="IPR051397">
    <property type="entry name" value="Zn-ADH-like_protein"/>
</dbReference>
<dbReference type="Pfam" id="PF08240">
    <property type="entry name" value="ADH_N"/>
    <property type="match status" value="1"/>
</dbReference>
<evidence type="ECO:0000313" key="3">
    <source>
        <dbReference type="Proteomes" id="UP001589709"/>
    </source>
</evidence>
<gene>
    <name evidence="2" type="ORF">ACFF45_14020</name>
</gene>
<dbReference type="EMBL" id="JBHMCY010000022">
    <property type="protein sequence ID" value="MFB9463791.1"/>
    <property type="molecule type" value="Genomic_DNA"/>
</dbReference>
<feature type="domain" description="Enoyl reductase (ER)" evidence="1">
    <location>
        <begin position="11"/>
        <end position="301"/>
    </location>
</feature>
<dbReference type="InterPro" id="IPR036291">
    <property type="entry name" value="NAD(P)-bd_dom_sf"/>
</dbReference>
<dbReference type="Proteomes" id="UP001589709">
    <property type="component" value="Unassembled WGS sequence"/>
</dbReference>
<dbReference type="InterPro" id="IPR020843">
    <property type="entry name" value="ER"/>
</dbReference>
<reference evidence="2 3" key="1">
    <citation type="submission" date="2024-09" db="EMBL/GenBank/DDBJ databases">
        <authorList>
            <person name="Sun Q."/>
            <person name="Mori K."/>
        </authorList>
    </citation>
    <scope>NUCLEOTIDE SEQUENCE [LARGE SCALE GENOMIC DNA]</scope>
    <source>
        <strain evidence="2 3">JCM 6917</strain>
    </source>
</reference>
<sequence length="324" mass="32045">MPVRALVVDPSAPAAVRLAEVPDPVPGPGQVLVAVSHASLNYGDLNDARSGRVPVGAVLGSDAAGVVVEAAADGTGPAVGTRVVALTSGAFAERVAIDGGALAEVPEGLDLAEAAALPVAGVAALRSLRAAGLGPDKRVLVTGASGGVGRFAVQLAARAGAHVIASVGSAARGEGLTRLGADEVLVGLDGLGHPVDVVVDSVGGPQLVAAWSLLAPGGSVQSVGWTSGEPAVFPPYATVGPAKSLTSFVIEGDAGADLAVLTRLAAEGALTVELGWQGSWERFTEAAAALRERRVPGKAVLRVTAGERPTSALLAPHSSEMPRI</sequence>
<dbReference type="Gene3D" id="3.90.180.10">
    <property type="entry name" value="Medium-chain alcohol dehydrogenases, catalytic domain"/>
    <property type="match status" value="1"/>
</dbReference>
<evidence type="ECO:0000313" key="2">
    <source>
        <dbReference type="EMBL" id="MFB9463791.1"/>
    </source>
</evidence>
<dbReference type="PANTHER" id="PTHR43677:SF4">
    <property type="entry name" value="QUINONE OXIDOREDUCTASE-LIKE PROTEIN 2"/>
    <property type="match status" value="1"/>
</dbReference>
<dbReference type="PANTHER" id="PTHR43677">
    <property type="entry name" value="SHORT-CHAIN DEHYDROGENASE/REDUCTASE"/>
    <property type="match status" value="1"/>
</dbReference>
<organism evidence="2 3">
    <name type="scientific">Streptomyces cinereospinus</name>
    <dbReference type="NCBI Taxonomy" id="285561"/>
    <lineage>
        <taxon>Bacteria</taxon>
        <taxon>Bacillati</taxon>
        <taxon>Actinomycetota</taxon>
        <taxon>Actinomycetes</taxon>
        <taxon>Kitasatosporales</taxon>
        <taxon>Streptomycetaceae</taxon>
        <taxon>Streptomyces</taxon>
    </lineage>
</organism>
<dbReference type="SMART" id="SM00829">
    <property type="entry name" value="PKS_ER"/>
    <property type="match status" value="1"/>
</dbReference>
<name>A0ABV5N0R8_9ACTN</name>
<keyword evidence="3" id="KW-1185">Reference proteome</keyword>
<proteinExistence type="predicted"/>
<dbReference type="CDD" id="cd08270">
    <property type="entry name" value="MDR4"/>
    <property type="match status" value="1"/>
</dbReference>
<dbReference type="RefSeq" id="WP_381346170.1">
    <property type="nucleotide sequence ID" value="NZ_JBHMCY010000022.1"/>
</dbReference>
<accession>A0ABV5N0R8</accession>
<evidence type="ECO:0000259" key="1">
    <source>
        <dbReference type="SMART" id="SM00829"/>
    </source>
</evidence>
<protein>
    <submittedName>
        <fullName evidence="2">Zinc-binding dehydrogenase</fullName>
    </submittedName>
</protein>
<dbReference type="InterPro" id="IPR013149">
    <property type="entry name" value="ADH-like_C"/>
</dbReference>
<dbReference type="InterPro" id="IPR011032">
    <property type="entry name" value="GroES-like_sf"/>
</dbReference>
<dbReference type="SUPFAM" id="SSF50129">
    <property type="entry name" value="GroES-like"/>
    <property type="match status" value="1"/>
</dbReference>
<dbReference type="Gene3D" id="3.40.50.720">
    <property type="entry name" value="NAD(P)-binding Rossmann-like Domain"/>
    <property type="match status" value="1"/>
</dbReference>
<comment type="caution">
    <text evidence="2">The sequence shown here is derived from an EMBL/GenBank/DDBJ whole genome shotgun (WGS) entry which is preliminary data.</text>
</comment>
<dbReference type="InterPro" id="IPR013154">
    <property type="entry name" value="ADH-like_N"/>
</dbReference>
<dbReference type="Pfam" id="PF00107">
    <property type="entry name" value="ADH_zinc_N"/>
    <property type="match status" value="1"/>
</dbReference>